<keyword evidence="2" id="KW-0723">Serine/threonine-protein kinase</keyword>
<dbReference type="InterPro" id="IPR017441">
    <property type="entry name" value="Protein_kinase_ATP_BS"/>
</dbReference>
<keyword evidence="6 12" id="KW-0547">Nucleotide-binding</keyword>
<evidence type="ECO:0000256" key="10">
    <source>
        <dbReference type="ARBA" id="ARBA00023136"/>
    </source>
</evidence>
<dbReference type="Gene3D" id="1.10.510.10">
    <property type="entry name" value="Transferase(Phosphotransferase) domain 1"/>
    <property type="match status" value="2"/>
</dbReference>
<comment type="caution">
    <text evidence="15">The sequence shown here is derived from an EMBL/GenBank/DDBJ whole genome shotgun (WGS) entry which is preliminary data.</text>
</comment>
<reference evidence="15" key="1">
    <citation type="submission" date="2020-08" db="EMBL/GenBank/DDBJ databases">
        <title>Plant Genome Project.</title>
        <authorList>
            <person name="Zhang R.-G."/>
        </authorList>
    </citation>
    <scope>NUCLEOTIDE SEQUENCE</scope>
    <source>
        <strain evidence="15">WSP0</strain>
        <tissue evidence="15">Leaf</tissue>
    </source>
</reference>
<evidence type="ECO:0000256" key="6">
    <source>
        <dbReference type="ARBA" id="ARBA00022741"/>
    </source>
</evidence>
<evidence type="ECO:0000259" key="14">
    <source>
        <dbReference type="PROSITE" id="PS50011"/>
    </source>
</evidence>
<keyword evidence="7" id="KW-0418">Kinase</keyword>
<evidence type="ECO:0000256" key="3">
    <source>
        <dbReference type="ARBA" id="ARBA00022679"/>
    </source>
</evidence>
<dbReference type="FunFam" id="2.60.120.430:FF:000007">
    <property type="entry name" value="FERONIA receptor-like kinase"/>
    <property type="match status" value="1"/>
</dbReference>
<dbReference type="GO" id="GO:0016020">
    <property type="term" value="C:membrane"/>
    <property type="evidence" value="ECO:0007669"/>
    <property type="project" value="UniProtKB-SubCell"/>
</dbReference>
<dbReference type="PROSITE" id="PS50011">
    <property type="entry name" value="PROTEIN_KINASE_DOM"/>
    <property type="match status" value="2"/>
</dbReference>
<dbReference type="InterPro" id="IPR011009">
    <property type="entry name" value="Kinase-like_dom_sf"/>
</dbReference>
<organism evidence="15 16">
    <name type="scientific">Rhododendron griersonianum</name>
    <dbReference type="NCBI Taxonomy" id="479676"/>
    <lineage>
        <taxon>Eukaryota</taxon>
        <taxon>Viridiplantae</taxon>
        <taxon>Streptophyta</taxon>
        <taxon>Embryophyta</taxon>
        <taxon>Tracheophyta</taxon>
        <taxon>Spermatophyta</taxon>
        <taxon>Magnoliopsida</taxon>
        <taxon>eudicotyledons</taxon>
        <taxon>Gunneridae</taxon>
        <taxon>Pentapetalae</taxon>
        <taxon>asterids</taxon>
        <taxon>Ericales</taxon>
        <taxon>Ericaceae</taxon>
        <taxon>Ericoideae</taxon>
        <taxon>Rhodoreae</taxon>
        <taxon>Rhododendron</taxon>
    </lineage>
</organism>
<evidence type="ECO:0000256" key="5">
    <source>
        <dbReference type="ARBA" id="ARBA00022729"/>
    </source>
</evidence>
<feature type="domain" description="Protein kinase" evidence="14">
    <location>
        <begin position="805"/>
        <end position="1005"/>
    </location>
</feature>
<feature type="compositionally biased region" description="Acidic residues" evidence="13">
    <location>
        <begin position="610"/>
        <end position="632"/>
    </location>
</feature>
<evidence type="ECO:0000256" key="13">
    <source>
        <dbReference type="SAM" id="MobiDB-lite"/>
    </source>
</evidence>
<dbReference type="Proteomes" id="UP000823749">
    <property type="component" value="Chromosome 10"/>
</dbReference>
<dbReference type="InterPro" id="IPR024788">
    <property type="entry name" value="Malectin-like_Carb-bd_dom"/>
</dbReference>
<dbReference type="InterPro" id="IPR000719">
    <property type="entry name" value="Prot_kinase_dom"/>
</dbReference>
<dbReference type="AlphaFoldDB" id="A0AAV6IGR0"/>
<keyword evidence="11" id="KW-0325">Glycoprotein</keyword>
<gene>
    <name evidence="15" type="ORF">RHGRI_028568</name>
</gene>
<sequence length="1005" mass="112700">MSSQLPSFSACYSIRFFFLLPVATTKSSVLYHPIDNIAVNCGSSGNSTAVDGRQWTGDIGSSYAPLLHSNKGKLISSKATSPPLSPDPVPYMSARLSRWPFTYAFRVSPGQKFIRLHFYPATYWGGFKRSKAFFTVKAGPYTLLSNFSASLTADALGLDFLVKEYCVTVEENQPLIITFSPSLGGSSDEAYAFVNGIEIVSMPAGLYHTQEGDAGAHVVGQNFQLPIDKSIALEMVQRLNVGGTAISSIEATGLFRYWSQDSNFLMETSYVQPVTTTLRIKYTSIPSYTAPHKVYQTSWSMATDRQGNDNFNFTWTLPIDFGFRYLIRLHFCDFEYEIEERDRTKFSVFFDEHVAEAKADIIKWSGGNKVAVYRDYVGLEVFKLSNPDKNLAGVNPLLLSCALTSSNAKLRKFVYASGGEKFGEKNISPSPPEGLCHRFSLSEVLLVTNNFSHEFFIGSGGFGNVYKALIDDGTTTVAIKRLNSKSNQGADEFQTEIEMFSNLRHRHLVSLIGYCDERQEMVLVYEYMEHGTLADHLYKHYNFGNGTICHLSWEQMMKICIGAARGLDYHTEVANKCLHEHPSGRPTMTDVVASLKCMLASQEQPRNTCTEEEEEEEKKGEEEEEEEDEDDEVHVHGDSNQQTYDDKNALKNDILQKDPPIGIFGRGSTSGNAPEEGALSMGELINEMGEAEDEGSLNEVTQRSFYEELLEEIVSRNDILRKGTVASPSTPVQYNENTQRKKRSKKNLFQRGIAFLARDESKISGNWRSSLLSYSDMAYPDGQILSTPTLRIFSFSELQNATRNFGVHSLLGEGRFGQIYRGRLDEKVTSINDNGFTVAVKKLDYQGIRRFEYCQYVVGFLGGLSHCNLVKLLGYCWEDKELLLVYEFMPEGSLENHLFGRGSAVRPLPWRIRLKILRGAARGLAFLHTPERPVICKVFKASNILLNGLFNSKISDFGYADLDFPETRLPRAFGYEPYVAPEYVATGHLDVKGDVYSFGVVLLEM</sequence>
<evidence type="ECO:0000256" key="9">
    <source>
        <dbReference type="ARBA" id="ARBA00022989"/>
    </source>
</evidence>
<evidence type="ECO:0000256" key="12">
    <source>
        <dbReference type="PROSITE-ProRule" id="PRU10141"/>
    </source>
</evidence>
<keyword evidence="10" id="KW-0472">Membrane</keyword>
<dbReference type="PROSITE" id="PS00107">
    <property type="entry name" value="PROTEIN_KINASE_ATP"/>
    <property type="match status" value="2"/>
</dbReference>
<dbReference type="InterPro" id="IPR001245">
    <property type="entry name" value="Ser-Thr/Tyr_kinase_cat_dom"/>
</dbReference>
<evidence type="ECO:0000256" key="8">
    <source>
        <dbReference type="ARBA" id="ARBA00022840"/>
    </source>
</evidence>
<keyword evidence="8 12" id="KW-0067">ATP-binding</keyword>
<dbReference type="EMBL" id="JACTNZ010000010">
    <property type="protein sequence ID" value="KAG5527677.1"/>
    <property type="molecule type" value="Genomic_DNA"/>
</dbReference>
<dbReference type="Gene3D" id="2.60.120.430">
    <property type="entry name" value="Galactose-binding lectin"/>
    <property type="match status" value="2"/>
</dbReference>
<evidence type="ECO:0000256" key="4">
    <source>
        <dbReference type="ARBA" id="ARBA00022692"/>
    </source>
</evidence>
<evidence type="ECO:0000313" key="15">
    <source>
        <dbReference type="EMBL" id="KAG5527677.1"/>
    </source>
</evidence>
<feature type="binding site" evidence="12">
    <location>
        <position position="480"/>
    </location>
    <ligand>
        <name>ATP</name>
        <dbReference type="ChEBI" id="CHEBI:30616"/>
    </ligand>
</feature>
<protein>
    <recommendedName>
        <fullName evidence="14">Protein kinase domain-containing protein</fullName>
    </recommendedName>
</protein>
<dbReference type="GO" id="GO:0004714">
    <property type="term" value="F:transmembrane receptor protein tyrosine kinase activity"/>
    <property type="evidence" value="ECO:0007669"/>
    <property type="project" value="InterPro"/>
</dbReference>
<name>A0AAV6IGR0_9ERIC</name>
<feature type="domain" description="Protein kinase" evidence="14">
    <location>
        <begin position="451"/>
        <end position="811"/>
    </location>
</feature>
<dbReference type="PANTHER" id="PTHR34590:SF15">
    <property type="entry name" value="PROTEIN KINASE DOMAIN-CONTAINING PROTEIN"/>
    <property type="match status" value="1"/>
</dbReference>
<keyword evidence="16" id="KW-1185">Reference proteome</keyword>
<evidence type="ECO:0000313" key="16">
    <source>
        <dbReference type="Proteomes" id="UP000823749"/>
    </source>
</evidence>
<evidence type="ECO:0000256" key="11">
    <source>
        <dbReference type="ARBA" id="ARBA00023180"/>
    </source>
</evidence>
<dbReference type="GO" id="GO:0005524">
    <property type="term" value="F:ATP binding"/>
    <property type="evidence" value="ECO:0007669"/>
    <property type="project" value="UniProtKB-UniRule"/>
</dbReference>
<evidence type="ECO:0000256" key="1">
    <source>
        <dbReference type="ARBA" id="ARBA00004479"/>
    </source>
</evidence>
<feature type="region of interest" description="Disordered" evidence="13">
    <location>
        <begin position="602"/>
        <end position="646"/>
    </location>
</feature>
<dbReference type="SUPFAM" id="SSF56112">
    <property type="entry name" value="Protein kinase-like (PK-like)"/>
    <property type="match status" value="2"/>
</dbReference>
<dbReference type="FunFam" id="2.60.120.430:FF:000003">
    <property type="entry name" value="FERONIA receptor-like kinase"/>
    <property type="match status" value="1"/>
</dbReference>
<feature type="binding site" evidence="12">
    <location>
        <position position="842"/>
    </location>
    <ligand>
        <name>ATP</name>
        <dbReference type="ChEBI" id="CHEBI:30616"/>
    </ligand>
</feature>
<keyword evidence="4" id="KW-0812">Transmembrane</keyword>
<dbReference type="Pfam" id="PF12819">
    <property type="entry name" value="Malectin_like"/>
    <property type="match status" value="1"/>
</dbReference>
<accession>A0AAV6IGR0</accession>
<evidence type="ECO:0000256" key="2">
    <source>
        <dbReference type="ARBA" id="ARBA00022527"/>
    </source>
</evidence>
<dbReference type="Pfam" id="PF07714">
    <property type="entry name" value="PK_Tyr_Ser-Thr"/>
    <property type="match status" value="2"/>
</dbReference>
<dbReference type="InterPro" id="IPR045272">
    <property type="entry name" value="ANXUR1/2-like"/>
</dbReference>
<proteinExistence type="predicted"/>
<evidence type="ECO:0000256" key="7">
    <source>
        <dbReference type="ARBA" id="ARBA00022777"/>
    </source>
</evidence>
<keyword evidence="3" id="KW-0808">Transferase</keyword>
<dbReference type="Gene3D" id="3.30.200.20">
    <property type="entry name" value="Phosphorylase Kinase, domain 1"/>
    <property type="match status" value="1"/>
</dbReference>
<keyword evidence="9" id="KW-1133">Transmembrane helix</keyword>
<dbReference type="GO" id="GO:0004674">
    <property type="term" value="F:protein serine/threonine kinase activity"/>
    <property type="evidence" value="ECO:0007669"/>
    <property type="project" value="UniProtKB-KW"/>
</dbReference>
<dbReference type="FunFam" id="3.30.200.20:FF:000039">
    <property type="entry name" value="receptor-like protein kinase FERONIA"/>
    <property type="match status" value="1"/>
</dbReference>
<keyword evidence="5" id="KW-0732">Signal</keyword>
<comment type="subcellular location">
    <subcellularLocation>
        <location evidence="1">Membrane</location>
        <topology evidence="1">Single-pass type I membrane protein</topology>
    </subcellularLocation>
</comment>
<dbReference type="PANTHER" id="PTHR34590">
    <property type="entry name" value="OS03G0124300 PROTEIN-RELATED"/>
    <property type="match status" value="1"/>
</dbReference>